<dbReference type="SUPFAM" id="SSF81383">
    <property type="entry name" value="F-box domain"/>
    <property type="match status" value="1"/>
</dbReference>
<dbReference type="FunFam" id="3.80.10.10:FF:000487">
    <property type="entry name" value="F-box and leucine-rich repeat protein 6"/>
    <property type="match status" value="1"/>
</dbReference>
<accession>A0A7F5RHG5</accession>
<sequence>MAQASIEREKEALLDVYPKTRLNCESQVNHDKNSCVDTNGDLEYSDYKSLPNNNVCSTTELSQCHSKEMASDTPLSEQHSEASSSNTPSQESDTRSVYSPDTANPQLNVGVSSYIGSEVPFMSDDQESELCFPPNCSDGPPSLGDKQVSNGVFAVKSKRNKVTRSSGERKKVKMGSTSARGRPRKTFVTMYHSQISGDKDTIKIRIKKSNAITHVKLPSKKKSGRRKKHKTTSDTDASDHETSRKRSRLSQEIEADLVTSTQEPLEQSTWGKDMPEELLTRIFKDVCHSDGCLPALVRLCQVCRLWQRVALIPTLWQTIDLNWVKNKFRTDHKLHWLIQNRLSHCEDLNLGEWRVRDVQNVILSLSRNCPQLVSLNLSGWKGLMADHFKLLSSEFPKLQRLDLSSISGSSLNSQPLVHLAQTMGNRLTHLVLAHNKLIGFTLIMTALSECCSNLQLLDISNIRTFSHNTALLRVERLQNGCPKLRVLRITNSEIWLAPASIPEQMSSPGFPNLEELSLAGLEAQQATARTIDNDGIERILKNSTKLRLLDVRGCIRLTDSGLVKVPAWDLEHLFLSACYVTRTTNSGLELILQKWSHSLLEVDLAWSTATESLDAAVLALAEKGDDSPLRVLNLCGSSVSLDPVKAVLTKCPQLHSINLQSCRALPRGIKRLYTGRAAVAELRRSLQDKPKTETDDEESSGAGRGRGATNNDDESATGGVITGATGDQLVTEQHMPITSTHMPSSLYPTSAE</sequence>
<dbReference type="InterPro" id="IPR036047">
    <property type="entry name" value="F-box-like_dom_sf"/>
</dbReference>
<dbReference type="RefSeq" id="XP_025835429.1">
    <property type="nucleotide sequence ID" value="XM_025979644.1"/>
</dbReference>
<dbReference type="PANTHER" id="PTHR13318">
    <property type="entry name" value="PARTNER OF PAIRED, ISOFORM B-RELATED"/>
    <property type="match status" value="1"/>
</dbReference>
<protein>
    <submittedName>
        <fullName evidence="4">F-box/LRR-repeat protein 6-like isoform X1</fullName>
    </submittedName>
</protein>
<dbReference type="InParanoid" id="A0A7F5RHG5"/>
<feature type="region of interest" description="Disordered" evidence="1">
    <location>
        <begin position="161"/>
        <end position="180"/>
    </location>
</feature>
<feature type="compositionally biased region" description="Basic and acidic residues" evidence="1">
    <location>
        <begin position="231"/>
        <end position="244"/>
    </location>
</feature>
<feature type="compositionally biased region" description="Polar residues" evidence="1">
    <location>
        <begin position="73"/>
        <end position="109"/>
    </location>
</feature>
<evidence type="ECO:0000313" key="4">
    <source>
        <dbReference type="RefSeq" id="XP_025835429.1"/>
    </source>
</evidence>
<dbReference type="FunCoup" id="A0A7F5RHG5">
    <property type="interactions" value="461"/>
</dbReference>
<dbReference type="AlphaFoldDB" id="A0A7F5RHG5"/>
<proteinExistence type="predicted"/>
<evidence type="ECO:0000256" key="1">
    <source>
        <dbReference type="SAM" id="MobiDB-lite"/>
    </source>
</evidence>
<dbReference type="InterPro" id="IPR032675">
    <property type="entry name" value="LRR_dom_sf"/>
</dbReference>
<gene>
    <name evidence="4" type="primary">LOC108743571</name>
</gene>
<dbReference type="GeneID" id="108743571"/>
<name>A0A7F5RHG5_AGRPL</name>
<feature type="region of interest" description="Disordered" evidence="1">
    <location>
        <begin position="67"/>
        <end position="109"/>
    </location>
</feature>
<dbReference type="GO" id="GO:0031146">
    <property type="term" value="P:SCF-dependent proteasomal ubiquitin-dependent protein catabolic process"/>
    <property type="evidence" value="ECO:0007669"/>
    <property type="project" value="TreeGrafter"/>
</dbReference>
<dbReference type="CDD" id="cd22119">
    <property type="entry name" value="F-box_FBXL6"/>
    <property type="match status" value="1"/>
</dbReference>
<dbReference type="SUPFAM" id="SSF52047">
    <property type="entry name" value="RNI-like"/>
    <property type="match status" value="1"/>
</dbReference>
<dbReference type="Pfam" id="PF12937">
    <property type="entry name" value="F-box-like"/>
    <property type="match status" value="1"/>
</dbReference>
<dbReference type="OrthoDB" id="3134645at2759"/>
<feature type="compositionally biased region" description="Basic and acidic residues" evidence="1">
    <location>
        <begin position="683"/>
        <end position="693"/>
    </location>
</feature>
<dbReference type="Proteomes" id="UP000192223">
    <property type="component" value="Unplaced"/>
</dbReference>
<reference evidence="4" key="1">
    <citation type="submission" date="2025-08" db="UniProtKB">
        <authorList>
            <consortium name="RefSeq"/>
        </authorList>
    </citation>
    <scope>IDENTIFICATION</scope>
    <source>
        <tissue evidence="4">Entire body</tissue>
    </source>
</reference>
<feature type="compositionally biased region" description="Polar residues" evidence="1">
    <location>
        <begin position="728"/>
        <end position="752"/>
    </location>
</feature>
<dbReference type="InterPro" id="IPR047922">
    <property type="entry name" value="FBXL6_F-box"/>
</dbReference>
<dbReference type="InterPro" id="IPR001810">
    <property type="entry name" value="F-box_dom"/>
</dbReference>
<feature type="domain" description="F-box" evidence="2">
    <location>
        <begin position="273"/>
        <end position="321"/>
    </location>
</feature>
<keyword evidence="3" id="KW-1185">Reference proteome</keyword>
<dbReference type="Gene3D" id="1.20.1280.50">
    <property type="match status" value="1"/>
</dbReference>
<organism evidence="3 4">
    <name type="scientific">Agrilus planipennis</name>
    <name type="common">Emerald ash borer</name>
    <name type="synonym">Agrilus marcopoli</name>
    <dbReference type="NCBI Taxonomy" id="224129"/>
    <lineage>
        <taxon>Eukaryota</taxon>
        <taxon>Metazoa</taxon>
        <taxon>Ecdysozoa</taxon>
        <taxon>Arthropoda</taxon>
        <taxon>Hexapoda</taxon>
        <taxon>Insecta</taxon>
        <taxon>Pterygota</taxon>
        <taxon>Neoptera</taxon>
        <taxon>Endopterygota</taxon>
        <taxon>Coleoptera</taxon>
        <taxon>Polyphaga</taxon>
        <taxon>Elateriformia</taxon>
        <taxon>Buprestoidea</taxon>
        <taxon>Buprestidae</taxon>
        <taxon>Agrilinae</taxon>
        <taxon>Agrilus</taxon>
    </lineage>
</organism>
<feature type="region of interest" description="Disordered" evidence="1">
    <location>
        <begin position="213"/>
        <end position="253"/>
    </location>
</feature>
<feature type="compositionally biased region" description="Basic residues" evidence="1">
    <location>
        <begin position="217"/>
        <end position="230"/>
    </location>
</feature>
<dbReference type="Gene3D" id="3.80.10.10">
    <property type="entry name" value="Ribonuclease Inhibitor"/>
    <property type="match status" value="1"/>
</dbReference>
<evidence type="ECO:0000259" key="2">
    <source>
        <dbReference type="Pfam" id="PF12937"/>
    </source>
</evidence>
<evidence type="ECO:0000313" key="3">
    <source>
        <dbReference type="Proteomes" id="UP000192223"/>
    </source>
</evidence>
<dbReference type="GO" id="GO:0019005">
    <property type="term" value="C:SCF ubiquitin ligase complex"/>
    <property type="evidence" value="ECO:0007669"/>
    <property type="project" value="InterPro"/>
</dbReference>
<dbReference type="KEGG" id="apln:108743571"/>
<feature type="region of interest" description="Disordered" evidence="1">
    <location>
        <begin position="683"/>
        <end position="752"/>
    </location>
</feature>